<sequence>MLKKGDRISISYRTGKDAKGNYIIDTLTDAEVEEYTGSILRVRTFEQVPGAHGDEVEIKHFTFDVNSPEFVGAIPE</sequence>
<dbReference type="Proteomes" id="UP001375370">
    <property type="component" value="Chromosome"/>
</dbReference>
<organism evidence="1 2">
    <name type="scientific">Candidatus Dehalogenimonas loeffleri</name>
    <dbReference type="NCBI Taxonomy" id="3127115"/>
    <lineage>
        <taxon>Bacteria</taxon>
        <taxon>Bacillati</taxon>
        <taxon>Chloroflexota</taxon>
        <taxon>Dehalococcoidia</taxon>
        <taxon>Dehalococcoidales</taxon>
        <taxon>Dehalococcoidaceae</taxon>
        <taxon>Dehalogenimonas</taxon>
    </lineage>
</organism>
<dbReference type="RefSeq" id="WP_338737714.1">
    <property type="nucleotide sequence ID" value="NZ_CP146612.1"/>
</dbReference>
<keyword evidence="2" id="KW-1185">Reference proteome</keyword>
<accession>A0ABZ2J8P6</accession>
<proteinExistence type="predicted"/>
<reference evidence="1 2" key="1">
    <citation type="submission" date="2024-03" db="EMBL/GenBank/DDBJ databases">
        <title>A Dehalogenimonas Isolated from Estuarine Sediments Dihaloeliminates Chlorinated Alkanes.</title>
        <authorList>
            <person name="Yang Y."/>
            <person name="Wang H."/>
        </authorList>
    </citation>
    <scope>NUCLEOTIDE SEQUENCE [LARGE SCALE GENOMIC DNA]</scope>
    <source>
        <strain evidence="1 2">W</strain>
    </source>
</reference>
<protein>
    <submittedName>
        <fullName evidence="1">Uncharacterized protein</fullName>
    </submittedName>
</protein>
<dbReference type="EMBL" id="CP146612">
    <property type="protein sequence ID" value="WWX25501.1"/>
    <property type="molecule type" value="Genomic_DNA"/>
</dbReference>
<evidence type="ECO:0000313" key="2">
    <source>
        <dbReference type="Proteomes" id="UP001375370"/>
    </source>
</evidence>
<name>A0ABZ2J8P6_9CHLR</name>
<evidence type="ECO:0000313" key="1">
    <source>
        <dbReference type="EMBL" id="WWX25501.1"/>
    </source>
</evidence>
<gene>
    <name evidence="1" type="ORF">V8247_00595</name>
</gene>